<reference evidence="3 4" key="1">
    <citation type="submission" date="2018-08" db="EMBL/GenBank/DDBJ databases">
        <title>Aphanomyces genome sequencing and annotation.</title>
        <authorList>
            <person name="Minardi D."/>
            <person name="Oidtmann B."/>
            <person name="Van Der Giezen M."/>
            <person name="Studholme D.J."/>
        </authorList>
    </citation>
    <scope>NUCLEOTIDE SEQUENCE [LARGE SCALE GENOMIC DNA]</scope>
    <source>
        <strain evidence="3 4">NJM0002</strain>
    </source>
</reference>
<evidence type="ECO:0000259" key="2">
    <source>
        <dbReference type="PROSITE" id="PS51253"/>
    </source>
</evidence>
<dbReference type="EMBL" id="QUSY01000476">
    <property type="protein sequence ID" value="RHY29148.1"/>
    <property type="molecule type" value="Genomic_DNA"/>
</dbReference>
<evidence type="ECO:0000313" key="3">
    <source>
        <dbReference type="EMBL" id="RHY29148.1"/>
    </source>
</evidence>
<dbReference type="InterPro" id="IPR006600">
    <property type="entry name" value="HTH_CenpB_DNA-bd_dom"/>
</dbReference>
<dbReference type="PANTHER" id="PTHR19303">
    <property type="entry name" value="TRANSPOSON"/>
    <property type="match status" value="1"/>
</dbReference>
<comment type="caution">
    <text evidence="3">The sequence shown here is derived from an EMBL/GenBank/DDBJ whole genome shotgun (WGS) entry which is preliminary data.</text>
</comment>
<dbReference type="Gene3D" id="1.10.10.60">
    <property type="entry name" value="Homeodomain-like"/>
    <property type="match status" value="1"/>
</dbReference>
<accession>A0A3R6ZPL1</accession>
<dbReference type="VEuPathDB" id="FungiDB:H310_13160"/>
<organism evidence="3 4">
    <name type="scientific">Aphanomyces invadans</name>
    <dbReference type="NCBI Taxonomy" id="157072"/>
    <lineage>
        <taxon>Eukaryota</taxon>
        <taxon>Sar</taxon>
        <taxon>Stramenopiles</taxon>
        <taxon>Oomycota</taxon>
        <taxon>Saprolegniomycetes</taxon>
        <taxon>Saprolegniales</taxon>
        <taxon>Verrucalvaceae</taxon>
        <taxon>Aphanomyces</taxon>
    </lineage>
</organism>
<keyword evidence="1" id="KW-0238">DNA-binding</keyword>
<dbReference type="Proteomes" id="UP000285060">
    <property type="component" value="Unassembled WGS sequence"/>
</dbReference>
<name>A0A3R6ZPL1_9STRA</name>
<dbReference type="Pfam" id="PF03221">
    <property type="entry name" value="HTH_Tnp_Tc5"/>
    <property type="match status" value="1"/>
</dbReference>
<feature type="domain" description="HTH CENPB-type" evidence="2">
    <location>
        <begin position="100"/>
        <end position="173"/>
    </location>
</feature>
<evidence type="ECO:0000313" key="4">
    <source>
        <dbReference type="Proteomes" id="UP000285060"/>
    </source>
</evidence>
<dbReference type="AlphaFoldDB" id="A0A3R6ZPL1"/>
<dbReference type="InterPro" id="IPR009057">
    <property type="entry name" value="Homeodomain-like_sf"/>
</dbReference>
<keyword evidence="4" id="KW-1185">Reference proteome</keyword>
<dbReference type="PANTHER" id="PTHR19303:SF57">
    <property type="entry name" value="HTH CENPB-TYPE DOMAIN-CONTAINING PROTEIN"/>
    <property type="match status" value="1"/>
</dbReference>
<proteinExistence type="predicted"/>
<evidence type="ECO:0000256" key="1">
    <source>
        <dbReference type="ARBA" id="ARBA00023125"/>
    </source>
</evidence>
<sequence>MSPDEAPPTRKPRGRPATTARFKKHVSLFKNVHVTYKKKHEVVESFVAEGMSRTLARHFGHLHGTSLDSARKKVYKWVQQRDLILAKATNTRTANHKCARELGMATTLPREVEEQLARWVSSMRKDGVPVTPHMLQIMALEAAIDLGLSEDQFYASWHWMQGFKKRFGLSLRSRTRTGQDTRSS</sequence>
<gene>
    <name evidence="3" type="ORF">DYB32_005395</name>
</gene>
<dbReference type="GO" id="GO:0003677">
    <property type="term" value="F:DNA binding"/>
    <property type="evidence" value="ECO:0007669"/>
    <property type="project" value="UniProtKB-KW"/>
</dbReference>
<dbReference type="InterPro" id="IPR050863">
    <property type="entry name" value="CenT-Element_Derived"/>
</dbReference>
<protein>
    <recommendedName>
        <fullName evidence="2">HTH CENPB-type domain-containing protein</fullName>
    </recommendedName>
</protein>
<dbReference type="SUPFAM" id="SSF46689">
    <property type="entry name" value="Homeodomain-like"/>
    <property type="match status" value="1"/>
</dbReference>
<dbReference type="GO" id="GO:0005634">
    <property type="term" value="C:nucleus"/>
    <property type="evidence" value="ECO:0007669"/>
    <property type="project" value="TreeGrafter"/>
</dbReference>
<dbReference type="SMART" id="SM00674">
    <property type="entry name" value="CENPB"/>
    <property type="match status" value="1"/>
</dbReference>
<dbReference type="PROSITE" id="PS51253">
    <property type="entry name" value="HTH_CENPB"/>
    <property type="match status" value="1"/>
</dbReference>